<sequence length="442" mass="46700">MPIPAPMGSFLMPYDSAVRTWPAHAPSSVRRLHALSLPGPALRTLVRGLAFDDASHRRLDPPCVACNAAQRPALRHRPRMLAVACAGSLSTSAAAAALQHARAAALRCPVPRHRPRALAGACAGSLSTPAAAAALQRARAAALRCPVPRHRPRALAGARAGSLSTTAAAAALQRPAPHCRPPPLPPCNRSLLPHCNAPRGAAARACSRGNAAAQALAFDTPAAALPAALQRPAPHPHSRTLAALLPRATLHRARAPHAAATAWRHPAPPLPPGDAPRHYRRPAARSRERAGARFRCLPPPPPYTIPRGVGFDARRRHRPVPARVSTPGAVPCARRAPTLCRFRRRVLRPVPRRCTARRRALCPPCTNPVRVSTPCAAPCAAPLHCPPPCTTPARVSTSGAAPWRRNPHGGARWRAMGRARLGAALCAVPLHGPLPCTSARRF</sequence>
<dbReference type="AlphaFoldDB" id="A0AAD6VSL7"/>
<protein>
    <submittedName>
        <fullName evidence="2">Uncharacterized protein</fullName>
    </submittedName>
</protein>
<evidence type="ECO:0000313" key="2">
    <source>
        <dbReference type="EMBL" id="KAJ7221528.1"/>
    </source>
</evidence>
<evidence type="ECO:0000256" key="1">
    <source>
        <dbReference type="SAM" id="MobiDB-lite"/>
    </source>
</evidence>
<feature type="region of interest" description="Disordered" evidence="1">
    <location>
        <begin position="259"/>
        <end position="279"/>
    </location>
</feature>
<proteinExistence type="predicted"/>
<organism evidence="2 3">
    <name type="scientific">Mycena pura</name>
    <dbReference type="NCBI Taxonomy" id="153505"/>
    <lineage>
        <taxon>Eukaryota</taxon>
        <taxon>Fungi</taxon>
        <taxon>Dikarya</taxon>
        <taxon>Basidiomycota</taxon>
        <taxon>Agaricomycotina</taxon>
        <taxon>Agaricomycetes</taxon>
        <taxon>Agaricomycetidae</taxon>
        <taxon>Agaricales</taxon>
        <taxon>Marasmiineae</taxon>
        <taxon>Mycenaceae</taxon>
        <taxon>Mycena</taxon>
    </lineage>
</organism>
<gene>
    <name evidence="2" type="ORF">GGX14DRAFT_559016</name>
</gene>
<comment type="caution">
    <text evidence="2">The sequence shown here is derived from an EMBL/GenBank/DDBJ whole genome shotgun (WGS) entry which is preliminary data.</text>
</comment>
<name>A0AAD6VSL7_9AGAR</name>
<evidence type="ECO:0000313" key="3">
    <source>
        <dbReference type="Proteomes" id="UP001219525"/>
    </source>
</evidence>
<accession>A0AAD6VSL7</accession>
<keyword evidence="3" id="KW-1185">Reference proteome</keyword>
<dbReference type="Proteomes" id="UP001219525">
    <property type="component" value="Unassembled WGS sequence"/>
</dbReference>
<dbReference type="EMBL" id="JARJCW010000008">
    <property type="protein sequence ID" value="KAJ7221528.1"/>
    <property type="molecule type" value="Genomic_DNA"/>
</dbReference>
<reference evidence="2" key="1">
    <citation type="submission" date="2023-03" db="EMBL/GenBank/DDBJ databases">
        <title>Massive genome expansion in bonnet fungi (Mycena s.s.) driven by repeated elements and novel gene families across ecological guilds.</title>
        <authorList>
            <consortium name="Lawrence Berkeley National Laboratory"/>
            <person name="Harder C.B."/>
            <person name="Miyauchi S."/>
            <person name="Viragh M."/>
            <person name="Kuo A."/>
            <person name="Thoen E."/>
            <person name="Andreopoulos B."/>
            <person name="Lu D."/>
            <person name="Skrede I."/>
            <person name="Drula E."/>
            <person name="Henrissat B."/>
            <person name="Morin E."/>
            <person name="Kohler A."/>
            <person name="Barry K."/>
            <person name="LaButti K."/>
            <person name="Morin E."/>
            <person name="Salamov A."/>
            <person name="Lipzen A."/>
            <person name="Mereny Z."/>
            <person name="Hegedus B."/>
            <person name="Baldrian P."/>
            <person name="Stursova M."/>
            <person name="Weitz H."/>
            <person name="Taylor A."/>
            <person name="Grigoriev I.V."/>
            <person name="Nagy L.G."/>
            <person name="Martin F."/>
            <person name="Kauserud H."/>
        </authorList>
    </citation>
    <scope>NUCLEOTIDE SEQUENCE</scope>
    <source>
        <strain evidence="2">9144</strain>
    </source>
</reference>